<dbReference type="EMBL" id="JAAAIM010000137">
    <property type="protein sequence ID" value="KAG0293930.1"/>
    <property type="molecule type" value="Genomic_DNA"/>
</dbReference>
<dbReference type="Proteomes" id="UP001194696">
    <property type="component" value="Unassembled WGS sequence"/>
</dbReference>
<sequence>MKFTLPIFVATLATSAQAVKLSYEAFSFTNVAGTFYKYNMIIDNKNIAETHLNGGSSAWVPFGPHKIQLKNAYMTGFQLCMDIFGDFHCYSFVAGDPTCSINPNSGWPECSTKWSDNNWLA</sequence>
<feature type="signal peptide" evidence="1">
    <location>
        <begin position="1"/>
        <end position="18"/>
    </location>
</feature>
<evidence type="ECO:0000313" key="2">
    <source>
        <dbReference type="EMBL" id="KAG0293930.1"/>
    </source>
</evidence>
<comment type="caution">
    <text evidence="2">The sequence shown here is derived from an EMBL/GenBank/DDBJ whole genome shotgun (WGS) entry which is preliminary data.</text>
</comment>
<gene>
    <name evidence="2" type="ORF">BGZ96_002044</name>
</gene>
<keyword evidence="3" id="KW-1185">Reference proteome</keyword>
<keyword evidence="1" id="KW-0732">Signal</keyword>
<organism evidence="2 3">
    <name type="scientific">Linnemannia gamsii</name>
    <dbReference type="NCBI Taxonomy" id="64522"/>
    <lineage>
        <taxon>Eukaryota</taxon>
        <taxon>Fungi</taxon>
        <taxon>Fungi incertae sedis</taxon>
        <taxon>Mucoromycota</taxon>
        <taxon>Mortierellomycotina</taxon>
        <taxon>Mortierellomycetes</taxon>
        <taxon>Mortierellales</taxon>
        <taxon>Mortierellaceae</taxon>
        <taxon>Linnemannia</taxon>
    </lineage>
</organism>
<protein>
    <submittedName>
        <fullName evidence="2">Uncharacterized protein</fullName>
    </submittedName>
</protein>
<name>A0ABQ7K8G7_9FUNG</name>
<evidence type="ECO:0000256" key="1">
    <source>
        <dbReference type="SAM" id="SignalP"/>
    </source>
</evidence>
<feature type="chain" id="PRO_5046777600" evidence="1">
    <location>
        <begin position="19"/>
        <end position="121"/>
    </location>
</feature>
<proteinExistence type="predicted"/>
<reference evidence="2 3" key="1">
    <citation type="journal article" date="2020" name="Fungal Divers.">
        <title>Resolving the Mortierellaceae phylogeny through synthesis of multi-gene phylogenetics and phylogenomics.</title>
        <authorList>
            <person name="Vandepol N."/>
            <person name="Liber J."/>
            <person name="Desiro A."/>
            <person name="Na H."/>
            <person name="Kennedy M."/>
            <person name="Barry K."/>
            <person name="Grigoriev I.V."/>
            <person name="Miller A.N."/>
            <person name="O'Donnell K."/>
            <person name="Stajich J.E."/>
            <person name="Bonito G."/>
        </authorList>
    </citation>
    <scope>NUCLEOTIDE SEQUENCE [LARGE SCALE GENOMIC DNA]</scope>
    <source>
        <strain evidence="2 3">AD045</strain>
    </source>
</reference>
<accession>A0ABQ7K8G7</accession>
<evidence type="ECO:0000313" key="3">
    <source>
        <dbReference type="Proteomes" id="UP001194696"/>
    </source>
</evidence>